<keyword evidence="2" id="KW-1185">Reference proteome</keyword>
<evidence type="ECO:0000313" key="1">
    <source>
        <dbReference type="EMBL" id="QDU79257.1"/>
    </source>
</evidence>
<sequence>MFTSDRTFRLWESDVSHSRMLIRSPQGPGIDTNIDIYFKAVEFIHIPTIIRGMTVQTEDTSGYENYIFSNTGRVFKITSAGRDYFVIATWCNIYENNLSIYESCLANYTQSTPQNDFGNLIMRM</sequence>
<proteinExistence type="predicted"/>
<gene>
    <name evidence="1" type="ORF">Pla110_09630</name>
</gene>
<reference evidence="1 2" key="1">
    <citation type="submission" date="2019-02" db="EMBL/GenBank/DDBJ databases">
        <title>Deep-cultivation of Planctomycetes and their phenomic and genomic characterization uncovers novel biology.</title>
        <authorList>
            <person name="Wiegand S."/>
            <person name="Jogler M."/>
            <person name="Boedeker C."/>
            <person name="Pinto D."/>
            <person name="Vollmers J."/>
            <person name="Rivas-Marin E."/>
            <person name="Kohn T."/>
            <person name="Peeters S.H."/>
            <person name="Heuer A."/>
            <person name="Rast P."/>
            <person name="Oberbeckmann S."/>
            <person name="Bunk B."/>
            <person name="Jeske O."/>
            <person name="Meyerdierks A."/>
            <person name="Storesund J.E."/>
            <person name="Kallscheuer N."/>
            <person name="Luecker S."/>
            <person name="Lage O.M."/>
            <person name="Pohl T."/>
            <person name="Merkel B.J."/>
            <person name="Hornburger P."/>
            <person name="Mueller R.-W."/>
            <person name="Bruemmer F."/>
            <person name="Labrenz M."/>
            <person name="Spormann A.M."/>
            <person name="Op den Camp H."/>
            <person name="Overmann J."/>
            <person name="Amann R."/>
            <person name="Jetten M.S.M."/>
            <person name="Mascher T."/>
            <person name="Medema M.H."/>
            <person name="Devos D.P."/>
            <person name="Kaster A.-K."/>
            <person name="Ovreas L."/>
            <person name="Rohde M."/>
            <person name="Galperin M.Y."/>
            <person name="Jogler C."/>
        </authorList>
    </citation>
    <scope>NUCLEOTIDE SEQUENCE [LARGE SCALE GENOMIC DNA]</scope>
    <source>
        <strain evidence="1 2">Pla110</strain>
    </source>
</reference>
<organism evidence="1 2">
    <name type="scientific">Polystyrenella longa</name>
    <dbReference type="NCBI Taxonomy" id="2528007"/>
    <lineage>
        <taxon>Bacteria</taxon>
        <taxon>Pseudomonadati</taxon>
        <taxon>Planctomycetota</taxon>
        <taxon>Planctomycetia</taxon>
        <taxon>Planctomycetales</taxon>
        <taxon>Planctomycetaceae</taxon>
        <taxon>Polystyrenella</taxon>
    </lineage>
</organism>
<dbReference type="OrthoDB" id="2623694at2"/>
<name>A0A518CJ82_9PLAN</name>
<protein>
    <submittedName>
        <fullName evidence="1">Uncharacterized protein</fullName>
    </submittedName>
</protein>
<dbReference type="KEGG" id="plon:Pla110_09630"/>
<evidence type="ECO:0000313" key="2">
    <source>
        <dbReference type="Proteomes" id="UP000317178"/>
    </source>
</evidence>
<dbReference type="RefSeq" id="WP_144993721.1">
    <property type="nucleotide sequence ID" value="NZ_CP036281.1"/>
</dbReference>
<dbReference type="EMBL" id="CP036281">
    <property type="protein sequence ID" value="QDU79257.1"/>
    <property type="molecule type" value="Genomic_DNA"/>
</dbReference>
<dbReference type="Proteomes" id="UP000317178">
    <property type="component" value="Chromosome"/>
</dbReference>
<accession>A0A518CJ82</accession>
<dbReference type="AlphaFoldDB" id="A0A518CJ82"/>